<organism evidence="2 3">
    <name type="scientific">Ventrimonas faecis</name>
    <dbReference type="NCBI Taxonomy" id="3133170"/>
    <lineage>
        <taxon>Bacteria</taxon>
        <taxon>Bacillati</taxon>
        <taxon>Bacillota</taxon>
        <taxon>Clostridia</taxon>
        <taxon>Lachnospirales</taxon>
        <taxon>Lachnospiraceae</taxon>
        <taxon>Ventrimonas</taxon>
    </lineage>
</organism>
<name>A0ABV1HJW4_9FIRM</name>
<dbReference type="EMBL" id="JBBMFJ010000006">
    <property type="protein sequence ID" value="MEQ2562424.1"/>
    <property type="molecule type" value="Genomic_DNA"/>
</dbReference>
<feature type="domain" description="Rhodanese" evidence="1">
    <location>
        <begin position="16"/>
        <end position="103"/>
    </location>
</feature>
<dbReference type="PANTHER" id="PTHR43031:SF1">
    <property type="entry name" value="PYRIDINE NUCLEOTIDE-DISULPHIDE OXIDOREDUCTASE"/>
    <property type="match status" value="1"/>
</dbReference>
<dbReference type="SMART" id="SM00450">
    <property type="entry name" value="RHOD"/>
    <property type="match status" value="1"/>
</dbReference>
<dbReference type="RefSeq" id="WP_349228730.1">
    <property type="nucleotide sequence ID" value="NZ_JBBMFJ010000006.1"/>
</dbReference>
<dbReference type="Gene3D" id="3.40.250.10">
    <property type="entry name" value="Rhodanese-like domain"/>
    <property type="match status" value="1"/>
</dbReference>
<dbReference type="InterPro" id="IPR050229">
    <property type="entry name" value="GlpE_sulfurtransferase"/>
</dbReference>
<dbReference type="PROSITE" id="PS50206">
    <property type="entry name" value="RHODANESE_3"/>
    <property type="match status" value="1"/>
</dbReference>
<protein>
    <submittedName>
        <fullName evidence="2">Rhodanese-like domain-containing protein</fullName>
    </submittedName>
</protein>
<dbReference type="SUPFAM" id="SSF52821">
    <property type="entry name" value="Rhodanese/Cell cycle control phosphatase"/>
    <property type="match status" value="1"/>
</dbReference>
<evidence type="ECO:0000313" key="3">
    <source>
        <dbReference type="Proteomes" id="UP001437460"/>
    </source>
</evidence>
<reference evidence="2 3" key="1">
    <citation type="submission" date="2024-03" db="EMBL/GenBank/DDBJ databases">
        <title>Human intestinal bacterial collection.</title>
        <authorList>
            <person name="Pauvert C."/>
            <person name="Hitch T.C.A."/>
            <person name="Clavel T."/>
        </authorList>
    </citation>
    <scope>NUCLEOTIDE SEQUENCE [LARGE SCALE GENOMIC DNA]</scope>
    <source>
        <strain evidence="2 3">CLA-AP-H27</strain>
    </source>
</reference>
<dbReference type="Proteomes" id="UP001437460">
    <property type="component" value="Unassembled WGS sequence"/>
</dbReference>
<sequence>MWDLISGAQLDEYLDQETDLFLVDMRDARSYRRAHIRGAVNIPTGELRSRIGELPRDRLIVLYCYHGPNSMRAARWLASLGYETADVYGGIQNYRGKYLEWYESVDNFMGG</sequence>
<keyword evidence="3" id="KW-1185">Reference proteome</keyword>
<comment type="caution">
    <text evidence="2">The sequence shown here is derived from an EMBL/GenBank/DDBJ whole genome shotgun (WGS) entry which is preliminary data.</text>
</comment>
<dbReference type="InterPro" id="IPR001763">
    <property type="entry name" value="Rhodanese-like_dom"/>
</dbReference>
<proteinExistence type="predicted"/>
<dbReference type="PANTHER" id="PTHR43031">
    <property type="entry name" value="FAD-DEPENDENT OXIDOREDUCTASE"/>
    <property type="match status" value="1"/>
</dbReference>
<accession>A0ABV1HJW4</accession>
<evidence type="ECO:0000259" key="1">
    <source>
        <dbReference type="PROSITE" id="PS50206"/>
    </source>
</evidence>
<dbReference type="CDD" id="cd00158">
    <property type="entry name" value="RHOD"/>
    <property type="match status" value="1"/>
</dbReference>
<dbReference type="Pfam" id="PF00581">
    <property type="entry name" value="Rhodanese"/>
    <property type="match status" value="1"/>
</dbReference>
<gene>
    <name evidence="2" type="ORF">WMO41_04460</name>
</gene>
<dbReference type="InterPro" id="IPR036873">
    <property type="entry name" value="Rhodanese-like_dom_sf"/>
</dbReference>
<evidence type="ECO:0000313" key="2">
    <source>
        <dbReference type="EMBL" id="MEQ2562424.1"/>
    </source>
</evidence>